<dbReference type="PROSITE" id="PS00761">
    <property type="entry name" value="SPASE_I_3"/>
    <property type="match status" value="1"/>
</dbReference>
<accession>A0A1Y1RRZ4</accession>
<dbReference type="GO" id="GO:0009003">
    <property type="term" value="F:signal peptidase activity"/>
    <property type="evidence" value="ECO:0007669"/>
    <property type="project" value="UniProtKB-EC"/>
</dbReference>
<evidence type="ECO:0000259" key="8">
    <source>
        <dbReference type="Pfam" id="PF10502"/>
    </source>
</evidence>
<keyword evidence="10" id="KW-1185">Reference proteome</keyword>
<keyword evidence="7" id="KW-0472">Membrane</keyword>
<evidence type="ECO:0000256" key="7">
    <source>
        <dbReference type="RuleBase" id="RU362042"/>
    </source>
</evidence>
<dbReference type="EMBL" id="LXWF01000011">
    <property type="protein sequence ID" value="ORC22172.1"/>
    <property type="molecule type" value="Genomic_DNA"/>
</dbReference>
<keyword evidence="7" id="KW-1133">Transmembrane helix</keyword>
<dbReference type="OrthoDB" id="9815782at2"/>
<dbReference type="PANTHER" id="PTHR43390">
    <property type="entry name" value="SIGNAL PEPTIDASE I"/>
    <property type="match status" value="1"/>
</dbReference>
<reference evidence="9 10" key="1">
    <citation type="submission" date="2016-05" db="EMBL/GenBank/DDBJ databases">
        <title>Draft genome sequence of a porcine commensal Rothia nasimurium.</title>
        <authorList>
            <person name="Gaiser R.A."/>
            <person name="Van Baarlen P."/>
            <person name="Wells J.M."/>
        </authorList>
    </citation>
    <scope>NUCLEOTIDE SEQUENCE [LARGE SCALE GENOMIC DNA]</scope>
    <source>
        <strain evidence="9 10">PT-32</strain>
    </source>
</reference>
<dbReference type="GO" id="GO:0006465">
    <property type="term" value="P:signal peptide processing"/>
    <property type="evidence" value="ECO:0007669"/>
    <property type="project" value="InterPro"/>
</dbReference>
<feature type="transmembrane region" description="Helical" evidence="7">
    <location>
        <begin position="23"/>
        <end position="48"/>
    </location>
</feature>
<dbReference type="RefSeq" id="WP_083091235.1">
    <property type="nucleotide sequence ID" value="NZ_LXWF01000011.1"/>
</dbReference>
<organism evidence="9 10">
    <name type="scientific">Rothia nasimurium</name>
    <dbReference type="NCBI Taxonomy" id="85336"/>
    <lineage>
        <taxon>Bacteria</taxon>
        <taxon>Bacillati</taxon>
        <taxon>Actinomycetota</taxon>
        <taxon>Actinomycetes</taxon>
        <taxon>Micrococcales</taxon>
        <taxon>Micrococcaceae</taxon>
        <taxon>Rothia</taxon>
    </lineage>
</organism>
<dbReference type="InterPro" id="IPR019533">
    <property type="entry name" value="Peptidase_S26"/>
</dbReference>
<evidence type="ECO:0000256" key="1">
    <source>
        <dbReference type="ARBA" id="ARBA00000677"/>
    </source>
</evidence>
<dbReference type="AlphaFoldDB" id="A0A1Y1RRZ4"/>
<dbReference type="SUPFAM" id="SSF51306">
    <property type="entry name" value="LexA/Signal peptidase"/>
    <property type="match status" value="1"/>
</dbReference>
<comment type="caution">
    <text evidence="9">The sequence shown here is derived from an EMBL/GenBank/DDBJ whole genome shotgun (WGS) entry which is preliminary data.</text>
</comment>
<dbReference type="GO" id="GO:0005886">
    <property type="term" value="C:plasma membrane"/>
    <property type="evidence" value="ECO:0007669"/>
    <property type="project" value="UniProtKB-SubCell"/>
</dbReference>
<dbReference type="PANTHER" id="PTHR43390:SF1">
    <property type="entry name" value="CHLOROPLAST PROCESSING PEPTIDASE"/>
    <property type="match status" value="1"/>
</dbReference>
<comment type="subcellular location">
    <subcellularLocation>
        <location evidence="2">Cell membrane</location>
        <topology evidence="2">Single-pass type II membrane protein</topology>
    </subcellularLocation>
    <subcellularLocation>
        <location evidence="7">Membrane</location>
        <topology evidence="7">Single-pass type II membrane protein</topology>
    </subcellularLocation>
</comment>
<dbReference type="Pfam" id="PF10502">
    <property type="entry name" value="Peptidase_S26"/>
    <property type="match status" value="1"/>
</dbReference>
<dbReference type="CDD" id="cd06530">
    <property type="entry name" value="S26_SPase_I"/>
    <property type="match status" value="1"/>
</dbReference>
<evidence type="ECO:0000256" key="5">
    <source>
        <dbReference type="ARBA" id="ARBA00022801"/>
    </source>
</evidence>
<dbReference type="EC" id="3.4.21.89" evidence="4 7"/>
<feature type="domain" description="Peptidase S26" evidence="8">
    <location>
        <begin position="25"/>
        <end position="208"/>
    </location>
</feature>
<proteinExistence type="inferred from homology"/>
<keyword evidence="5 7" id="KW-0378">Hydrolase</keyword>
<keyword evidence="7" id="KW-0645">Protease</keyword>
<evidence type="ECO:0000313" key="9">
    <source>
        <dbReference type="EMBL" id="ORC22172.1"/>
    </source>
</evidence>
<evidence type="ECO:0000256" key="2">
    <source>
        <dbReference type="ARBA" id="ARBA00004401"/>
    </source>
</evidence>
<evidence type="ECO:0000256" key="4">
    <source>
        <dbReference type="ARBA" id="ARBA00013208"/>
    </source>
</evidence>
<feature type="active site" evidence="6">
    <location>
        <position position="118"/>
    </location>
</feature>
<name>A0A1Y1RRZ4_9MICC</name>
<keyword evidence="7" id="KW-0812">Transmembrane</keyword>
<dbReference type="GO" id="GO:0004252">
    <property type="term" value="F:serine-type endopeptidase activity"/>
    <property type="evidence" value="ECO:0007669"/>
    <property type="project" value="InterPro"/>
</dbReference>
<feature type="active site" evidence="6">
    <location>
        <position position="52"/>
    </location>
</feature>
<comment type="catalytic activity">
    <reaction evidence="1 7">
        <text>Cleavage of hydrophobic, N-terminal signal or leader sequences from secreted and periplasmic proteins.</text>
        <dbReference type="EC" id="3.4.21.89"/>
    </reaction>
</comment>
<dbReference type="Proteomes" id="UP000192359">
    <property type="component" value="Unassembled WGS sequence"/>
</dbReference>
<evidence type="ECO:0000256" key="6">
    <source>
        <dbReference type="PIRSR" id="PIRSR600223-1"/>
    </source>
</evidence>
<dbReference type="InterPro" id="IPR019758">
    <property type="entry name" value="Pept_S26A_signal_pept_1_CS"/>
</dbReference>
<dbReference type="Gene3D" id="2.10.109.10">
    <property type="entry name" value="Umud Fragment, subunit A"/>
    <property type="match status" value="1"/>
</dbReference>
<dbReference type="PRINTS" id="PR00727">
    <property type="entry name" value="LEADERPTASE"/>
</dbReference>
<evidence type="ECO:0000256" key="3">
    <source>
        <dbReference type="ARBA" id="ARBA00009370"/>
    </source>
</evidence>
<dbReference type="InterPro" id="IPR036286">
    <property type="entry name" value="LexA/Signal_pep-like_sf"/>
</dbReference>
<evidence type="ECO:0000313" key="10">
    <source>
        <dbReference type="Proteomes" id="UP000192359"/>
    </source>
</evidence>
<dbReference type="NCBIfam" id="TIGR02227">
    <property type="entry name" value="sigpep_I_bact"/>
    <property type="match status" value="1"/>
</dbReference>
<comment type="similarity">
    <text evidence="3 7">Belongs to the peptidase S26 family.</text>
</comment>
<gene>
    <name evidence="9" type="ORF">A7979_01415</name>
</gene>
<dbReference type="InterPro" id="IPR000223">
    <property type="entry name" value="Pept_S26A_signal_pept_1"/>
</dbReference>
<protein>
    <recommendedName>
        <fullName evidence="4 7">Signal peptidase I</fullName>
        <ecNumber evidence="4 7">3.4.21.89</ecNumber>
    </recommendedName>
</protein>
<sequence length="226" mass="24316">MVTGDSAESTEIRRQPFARGWRLIAVATALAFALLLLMRTFVFDVFYIPSSSMEPTYEPGDRIVVAKYDRHPARGDVVVFDGSGSFAPYVSGSPWVRDPIGTAGQWLGLVGSDTVYIKRVIGIEGDTVVCCDSEGYVLVNGERANEPYLFPGDAPSDVEFSVQVPAGRMWVMGDHRSASADSRALLGAPGGGMIRTETVIGKPIFLAWPAGRFGQVPHSATLSPTD</sequence>